<proteinExistence type="predicted"/>
<dbReference type="GO" id="GO:0046677">
    <property type="term" value="P:response to antibiotic"/>
    <property type="evidence" value="ECO:0007669"/>
    <property type="project" value="InterPro"/>
</dbReference>
<feature type="region of interest" description="Disordered" evidence="1">
    <location>
        <begin position="59"/>
        <end position="78"/>
    </location>
</feature>
<dbReference type="SUPFAM" id="SSF159501">
    <property type="entry name" value="EreA/ChaN-like"/>
    <property type="match status" value="1"/>
</dbReference>
<dbReference type="Gene3D" id="3.40.1660.10">
    <property type="entry name" value="EreA-like (biosynthetic domain)"/>
    <property type="match status" value="1"/>
</dbReference>
<accession>A0A2L0F8A4</accession>
<dbReference type="InterPro" id="IPR007815">
    <property type="entry name" value="Emycin_Estase"/>
</dbReference>
<dbReference type="EMBL" id="CP012673">
    <property type="protein sequence ID" value="AUX47747.1"/>
    <property type="molecule type" value="Genomic_DNA"/>
</dbReference>
<gene>
    <name evidence="2" type="ORF">SOCE26_092710</name>
</gene>
<dbReference type="PANTHER" id="PTHR31299:SF0">
    <property type="entry name" value="ESTERASE, PUTATIVE (AFU_ORTHOLOGUE AFUA_1G05850)-RELATED"/>
    <property type="match status" value="1"/>
</dbReference>
<organism evidence="2 3">
    <name type="scientific">Sorangium cellulosum</name>
    <name type="common">Polyangium cellulosum</name>
    <dbReference type="NCBI Taxonomy" id="56"/>
    <lineage>
        <taxon>Bacteria</taxon>
        <taxon>Pseudomonadati</taxon>
        <taxon>Myxococcota</taxon>
        <taxon>Polyangia</taxon>
        <taxon>Polyangiales</taxon>
        <taxon>Polyangiaceae</taxon>
        <taxon>Sorangium</taxon>
    </lineage>
</organism>
<evidence type="ECO:0000313" key="3">
    <source>
        <dbReference type="Proteomes" id="UP000238348"/>
    </source>
</evidence>
<feature type="region of interest" description="Disordered" evidence="1">
    <location>
        <begin position="1"/>
        <end position="25"/>
    </location>
</feature>
<dbReference type="AlphaFoldDB" id="A0A2L0F8A4"/>
<dbReference type="Pfam" id="PF05139">
    <property type="entry name" value="Erythro_esteras"/>
    <property type="match status" value="1"/>
</dbReference>
<evidence type="ECO:0000256" key="1">
    <source>
        <dbReference type="SAM" id="MobiDB-lite"/>
    </source>
</evidence>
<dbReference type="Gene3D" id="3.30.1870.10">
    <property type="entry name" value="EreA-like, domain 2"/>
    <property type="match status" value="1"/>
</dbReference>
<dbReference type="InterPro" id="IPR052036">
    <property type="entry name" value="Hydrolase/PRTase-associated"/>
</dbReference>
<evidence type="ECO:0000313" key="2">
    <source>
        <dbReference type="EMBL" id="AUX47747.1"/>
    </source>
</evidence>
<dbReference type="CDD" id="cd14728">
    <property type="entry name" value="Ere-like"/>
    <property type="match status" value="1"/>
</dbReference>
<reference evidence="2 3" key="1">
    <citation type="submission" date="2015-09" db="EMBL/GenBank/DDBJ databases">
        <title>Sorangium comparison.</title>
        <authorList>
            <person name="Zaburannyi N."/>
            <person name="Bunk B."/>
            <person name="Overmann J."/>
            <person name="Mueller R."/>
        </authorList>
    </citation>
    <scope>NUCLEOTIDE SEQUENCE [LARGE SCALE GENOMIC DNA]</scope>
    <source>
        <strain evidence="2 3">So ce26</strain>
    </source>
</reference>
<evidence type="ECO:0008006" key="4">
    <source>
        <dbReference type="Google" id="ProtNLM"/>
    </source>
</evidence>
<dbReference type="Proteomes" id="UP000238348">
    <property type="component" value="Chromosome"/>
</dbReference>
<name>A0A2L0F8A4_SORCE</name>
<protein>
    <recommendedName>
        <fullName evidence="4">Erythromycin esterase</fullName>
    </recommendedName>
</protein>
<sequence length="627" mass="68009">MRWDAQPERFGSGLNGPGAPPPADAQIPCVRTRSDSTTTPAKTTLSPAIPLPVLPLVPLASTTGGEQPPAGSPLHAGHCTKSQRFTRKGTTFLQRTGAIAALLGPLALAGCSSDLPGHTPAPTGEPLDPPAEGTAWVIREVRPITTTDPVEDDADMEAFGDLLGSASVAGLGESAHVLHQFNQMRIRLLKYLVERKGFRAIVLESGVIEGRLAERYVQGDPDVPLEDALIGGFTHGSGLYEEVRGMLDWMRTYNESQQDPGAKVHYYGMDLTADGDAPVIALKLLAPYLATVDPTYAEAELSELLALAEKANVVTEEVRRYYEGLGEDHIPGNFLDGFTSISFEQLSQDEQAALEQGIARLNERLAANEATYTSASSSEEHAWAAHAGLLASQMIRDLRSRQAHPAIVYFDENIAVLEAIYKDHLPELTIDQRHFMELDDVEAYKEYFKGRETRELALAENLAWVQSRHGKTMLYAHNFHLMKAEVDINVGDVALGKVGSRSAGEFIAERFGDDYVLIAGTMDTLLGPTGAPLPPEQWPPDFIPTSRCERCLEKSLAEAAEARGSGALLIDLRTASGEARAWLEDDIDSRWQGSFQKVSPLRAFDGVFFVGGVSPSRPYEPGDPAGE</sequence>
<dbReference type="PANTHER" id="PTHR31299">
    <property type="entry name" value="ESTERASE, PUTATIVE (AFU_ORTHOLOGUE AFUA_1G05850)-RELATED"/>
    <property type="match status" value="1"/>
</dbReference>
<dbReference type="Gene3D" id="1.20.1440.30">
    <property type="entry name" value="Biosynthetic Protein domain"/>
    <property type="match status" value="1"/>
</dbReference>